<keyword evidence="2" id="KW-1185">Reference proteome</keyword>
<dbReference type="Proteomes" id="UP000824881">
    <property type="component" value="Unassembled WGS sequence"/>
</dbReference>
<gene>
    <name evidence="1" type="ORF">CCMSSC00406_0005297</name>
</gene>
<sequence length="600" mass="66230">MPRIRKKTSNRSTTNDRKKITQKVRETKKKKAKAAKKNPQWKSKHKKDPGIPNNFPYKDQILAEVAEQRRQAEEEKQKRKEEKRAAKTVEEADGDADDGIASLAARHLFKATAAKKRPEPELVEEESDEDESPLLVSPDLPDLKSALECADVVVSLLDARDPLAYRSSFLESWVSDKPGKRLLFILNKIDVCPREAISAWLNTLRAENHTLPFRSASAFLPSEPSLDPKTKGKAVPKQTVDAIGRDEVLSCLQQWGKEGHVTVAVVGPTNSGKSSFINSLLGKSTFPTCTSPLLSDARPSTTTQALETTLEVGSTSIRIIDTPGFLWKQDESGKNETIRARDILLRSKGRIDRLKDPIPVVSQIVERSTPEDMMLLYNLPAFSRGNSSSFLSGLARAQQLVMKHGKLDLTGASRIVLRDWSTGKFPRYTLPAAADKVISSPASELAELYAKDADILQLLPTYKEMRKGRGVVKMSPGEVDSREVQIDISWLQDDLSGSEQDEDVDEEMAGEDVVDAAAVDDDPLDSDSDLNEEEDEDEIPAPAPSSKRKRSGASSAQPNKRVSFAAGTATKEPKSSRIKTFKPKSSPKGFPKRHSKAKKV</sequence>
<proteinExistence type="predicted"/>
<evidence type="ECO:0000313" key="2">
    <source>
        <dbReference type="Proteomes" id="UP000824881"/>
    </source>
</evidence>
<accession>A0ACB7IPF0</accession>
<evidence type="ECO:0000313" key="1">
    <source>
        <dbReference type="EMBL" id="KAG9219403.1"/>
    </source>
</evidence>
<dbReference type="EMBL" id="WQMT02000009">
    <property type="protein sequence ID" value="KAG9219403.1"/>
    <property type="molecule type" value="Genomic_DNA"/>
</dbReference>
<name>A0ACB7IPF0_PLECO</name>
<reference evidence="1 2" key="1">
    <citation type="journal article" date="2021" name="Appl. Environ. Microbiol.">
        <title>Genetic linkage and physical mapping for an oyster mushroom Pleurotus cornucopiae and QTL analysis for the trait cap color.</title>
        <authorList>
            <person name="Zhang Y."/>
            <person name="Gao W."/>
            <person name="Sonnenberg A."/>
            <person name="Chen Q."/>
            <person name="Zhang J."/>
            <person name="Huang C."/>
        </authorList>
    </citation>
    <scope>NUCLEOTIDE SEQUENCE [LARGE SCALE GENOMIC DNA]</scope>
    <source>
        <strain evidence="1">CCMSSC00406</strain>
    </source>
</reference>
<organism evidence="1 2">
    <name type="scientific">Pleurotus cornucopiae</name>
    <name type="common">Cornucopia mushroom</name>
    <dbReference type="NCBI Taxonomy" id="5321"/>
    <lineage>
        <taxon>Eukaryota</taxon>
        <taxon>Fungi</taxon>
        <taxon>Dikarya</taxon>
        <taxon>Basidiomycota</taxon>
        <taxon>Agaricomycotina</taxon>
        <taxon>Agaricomycetes</taxon>
        <taxon>Agaricomycetidae</taxon>
        <taxon>Agaricales</taxon>
        <taxon>Pleurotineae</taxon>
        <taxon>Pleurotaceae</taxon>
        <taxon>Pleurotus</taxon>
    </lineage>
</organism>
<protein>
    <submittedName>
        <fullName evidence="1">Uncharacterized protein</fullName>
    </submittedName>
</protein>
<comment type="caution">
    <text evidence="1">The sequence shown here is derived from an EMBL/GenBank/DDBJ whole genome shotgun (WGS) entry which is preliminary data.</text>
</comment>